<dbReference type="InterPro" id="IPR005522">
    <property type="entry name" value="IPK"/>
</dbReference>
<keyword evidence="2 8" id="KW-0808">Transferase</keyword>
<dbReference type="Pfam" id="PF03770">
    <property type="entry name" value="IPK"/>
    <property type="match status" value="1"/>
</dbReference>
<evidence type="ECO:0000256" key="4">
    <source>
        <dbReference type="ARBA" id="ARBA00022777"/>
    </source>
</evidence>
<dbReference type="InterPro" id="IPR038286">
    <property type="entry name" value="IPK_sf"/>
</dbReference>
<evidence type="ECO:0000256" key="8">
    <source>
        <dbReference type="RuleBase" id="RU363090"/>
    </source>
</evidence>
<dbReference type="GO" id="GO:0008440">
    <property type="term" value="F:inositol-1,4,5-trisphosphate 3-kinase activity"/>
    <property type="evidence" value="ECO:0007669"/>
    <property type="project" value="TreeGrafter"/>
</dbReference>
<dbReference type="PANTHER" id="PTHR12400:SF51">
    <property type="entry name" value="INOSITOL POLYPHOSPHATE MULTIKINASE"/>
    <property type="match status" value="1"/>
</dbReference>
<evidence type="ECO:0000313" key="9">
    <source>
        <dbReference type="EMBL" id="GFP89862.1"/>
    </source>
</evidence>
<keyword evidence="3 8" id="KW-0547">Nucleotide-binding</keyword>
<dbReference type="Gene3D" id="3.30.470.160">
    <property type="entry name" value="Inositol polyphosphate kinase"/>
    <property type="match status" value="1"/>
</dbReference>
<dbReference type="GO" id="GO:0032958">
    <property type="term" value="P:inositol phosphate biosynthetic process"/>
    <property type="evidence" value="ECO:0007669"/>
    <property type="project" value="InterPro"/>
</dbReference>
<keyword evidence="5 8" id="KW-0067">ATP-binding</keyword>
<keyword evidence="10" id="KW-1185">Reference proteome</keyword>
<dbReference type="GO" id="GO:0005524">
    <property type="term" value="F:ATP binding"/>
    <property type="evidence" value="ECO:0007669"/>
    <property type="project" value="UniProtKB-KW"/>
</dbReference>
<evidence type="ECO:0000313" key="10">
    <source>
        <dbReference type="Proteomes" id="UP000653305"/>
    </source>
</evidence>
<evidence type="ECO:0000256" key="2">
    <source>
        <dbReference type="ARBA" id="ARBA00022679"/>
    </source>
</evidence>
<dbReference type="PANTHER" id="PTHR12400">
    <property type="entry name" value="INOSITOL POLYPHOSPHATE KINASE"/>
    <property type="match status" value="1"/>
</dbReference>
<reference evidence="9" key="1">
    <citation type="submission" date="2020-07" db="EMBL/GenBank/DDBJ databases">
        <title>Ethylene signaling mediates host invasion by parasitic plants.</title>
        <authorList>
            <person name="Yoshida S."/>
        </authorList>
    </citation>
    <scope>NUCLEOTIDE SEQUENCE</scope>
    <source>
        <strain evidence="9">Okayama</strain>
    </source>
</reference>
<accession>A0A830BV35</accession>
<sequence length="304" mass="33722">MLKVPDHQVAGHKADGGKLGPLIDESGRFYKPLQGDKRGSNEVAFYTSFTSNTKIPDHITRFFPKFYGTQLIEASDGTGMKPHMVLQDLTSDRVNPSVMDVKMGSRTWAPQSPEDYIDKCFKKDKGSTSVSLGFRLSGLQVFESKESGFWKPTKSEVKSLSTDDVRLFLKKYVSSNASDPKPDCAFASIVYGGSAGILSQLLELKAWFEDQTIYHFYSCSVLMISEKGLATNGKRPRSEIKLVDFAHVFEGNGIIDHNFLGGLCSLIKFISEILTTPEDSVADELLEDGQNSHIYSENGSVRIY</sequence>
<dbReference type="EMBL" id="BMAC01000201">
    <property type="protein sequence ID" value="GFP89862.1"/>
    <property type="molecule type" value="Genomic_DNA"/>
</dbReference>
<comment type="similarity">
    <text evidence="1 8">Belongs to the inositol phosphokinase (IPK) family.</text>
</comment>
<comment type="function">
    <text evidence="8">Inositol phosphate kinase with a broad substrate specificity.</text>
</comment>
<comment type="caution">
    <text evidence="9">The sequence shown here is derived from an EMBL/GenBank/DDBJ whole genome shotgun (WGS) entry which is preliminary data.</text>
</comment>
<dbReference type="GO" id="GO:0005634">
    <property type="term" value="C:nucleus"/>
    <property type="evidence" value="ECO:0007669"/>
    <property type="project" value="TreeGrafter"/>
</dbReference>
<dbReference type="EC" id="2.7.1.140" evidence="8"/>
<dbReference type="OrthoDB" id="5958943at2759"/>
<organism evidence="9 10">
    <name type="scientific">Phtheirospermum japonicum</name>
    <dbReference type="NCBI Taxonomy" id="374723"/>
    <lineage>
        <taxon>Eukaryota</taxon>
        <taxon>Viridiplantae</taxon>
        <taxon>Streptophyta</taxon>
        <taxon>Embryophyta</taxon>
        <taxon>Tracheophyta</taxon>
        <taxon>Spermatophyta</taxon>
        <taxon>Magnoliopsida</taxon>
        <taxon>eudicotyledons</taxon>
        <taxon>Gunneridae</taxon>
        <taxon>Pentapetalae</taxon>
        <taxon>asterids</taxon>
        <taxon>lamiids</taxon>
        <taxon>Lamiales</taxon>
        <taxon>Orobanchaceae</taxon>
        <taxon>Orobanchaceae incertae sedis</taxon>
        <taxon>Phtheirospermum</taxon>
    </lineage>
</organism>
<name>A0A830BV35_9LAMI</name>
<dbReference type="Proteomes" id="UP000653305">
    <property type="component" value="Unassembled WGS sequence"/>
</dbReference>
<dbReference type="AlphaFoldDB" id="A0A830BV35"/>
<evidence type="ECO:0000256" key="3">
    <source>
        <dbReference type="ARBA" id="ARBA00022741"/>
    </source>
</evidence>
<evidence type="ECO:0000256" key="6">
    <source>
        <dbReference type="ARBA" id="ARBA00036164"/>
    </source>
</evidence>
<evidence type="ECO:0000256" key="1">
    <source>
        <dbReference type="ARBA" id="ARBA00007374"/>
    </source>
</evidence>
<comment type="catalytic activity">
    <reaction evidence="6 8">
        <text>1D-myo-inositol 1,4,5-trisphosphate + 2 ATP = 1D-myo-inositol 1,3,4,5,6-pentakisphosphate + 2 ADP + 2 H(+)</text>
        <dbReference type="Rhea" id="RHEA:32359"/>
        <dbReference type="ChEBI" id="CHEBI:15378"/>
        <dbReference type="ChEBI" id="CHEBI:30616"/>
        <dbReference type="ChEBI" id="CHEBI:57733"/>
        <dbReference type="ChEBI" id="CHEBI:203600"/>
        <dbReference type="ChEBI" id="CHEBI:456216"/>
        <dbReference type="EC" id="2.7.1.151"/>
    </reaction>
</comment>
<evidence type="ECO:0000256" key="5">
    <source>
        <dbReference type="ARBA" id="ARBA00022840"/>
    </source>
</evidence>
<proteinExistence type="inferred from homology"/>
<dbReference type="SUPFAM" id="SSF56104">
    <property type="entry name" value="SAICAR synthase-like"/>
    <property type="match status" value="1"/>
</dbReference>
<evidence type="ECO:0000256" key="7">
    <source>
        <dbReference type="ARBA" id="ARBA00036525"/>
    </source>
</evidence>
<gene>
    <name evidence="9" type="ORF">PHJA_001130000</name>
</gene>
<dbReference type="GO" id="GO:0005737">
    <property type="term" value="C:cytoplasm"/>
    <property type="evidence" value="ECO:0007669"/>
    <property type="project" value="TreeGrafter"/>
</dbReference>
<protein>
    <recommendedName>
        <fullName evidence="8">Inositol polyphosphate multikinase</fullName>
        <ecNumber evidence="8">2.7.1.140</ecNumber>
        <ecNumber evidence="8">2.7.1.151</ecNumber>
    </recommendedName>
</protein>
<keyword evidence="4 8" id="KW-0418">Kinase</keyword>
<dbReference type="EC" id="2.7.1.151" evidence="8"/>
<comment type="catalytic activity">
    <reaction evidence="7 8">
        <text>1D-myo-inositol 1,3,4,6-tetrakisphosphate + ATP = 1D-myo-inositol 1,3,4,5,6-pentakisphosphate + ADP + H(+)</text>
        <dbReference type="Rhea" id="RHEA:12717"/>
        <dbReference type="ChEBI" id="CHEBI:15378"/>
        <dbReference type="ChEBI" id="CHEBI:30616"/>
        <dbReference type="ChEBI" id="CHEBI:57660"/>
        <dbReference type="ChEBI" id="CHEBI:57733"/>
        <dbReference type="ChEBI" id="CHEBI:456216"/>
        <dbReference type="EC" id="2.7.1.140"/>
    </reaction>
</comment>
<dbReference type="GO" id="GO:0051765">
    <property type="term" value="F:inositol tetrakisphosphate kinase activity"/>
    <property type="evidence" value="ECO:0007669"/>
    <property type="project" value="TreeGrafter"/>
</dbReference>